<evidence type="ECO:0000313" key="4">
    <source>
        <dbReference type="Proteomes" id="UP001596524"/>
    </source>
</evidence>
<gene>
    <name evidence="3" type="ORF">ACFQO6_01100</name>
</gene>
<sequence>MTDPSGLTPEQDAVRRLLADARHDGSTPPEVVARLDEALASLVSERVSERVSEPVSERERAPRATSAPVVDLGTRRRRTVGIGLLAAAAVVVAGVAIGQGLPRMEGSDGGSADSASAGDSSLAESDDSGGAGSQYDNGGAEEGPQSLKSTTTAPQAAGLPTLSSTDADLDDDLLDLRSSAADGSERSEVAGALSGCHLRGIGRGRQVVAQVDGQVGIVVFRRPDGAAQPVDLYVCGSPEPVRTLTLPAP</sequence>
<keyword evidence="2" id="KW-1133">Transmembrane helix</keyword>
<feature type="compositionally biased region" description="Basic and acidic residues" evidence="1">
    <location>
        <begin position="46"/>
        <end position="62"/>
    </location>
</feature>
<organism evidence="3 4">
    <name type="scientific">Nocardioides astragali</name>
    <dbReference type="NCBI Taxonomy" id="1776736"/>
    <lineage>
        <taxon>Bacteria</taxon>
        <taxon>Bacillati</taxon>
        <taxon>Actinomycetota</taxon>
        <taxon>Actinomycetes</taxon>
        <taxon>Propionibacteriales</taxon>
        <taxon>Nocardioidaceae</taxon>
        <taxon>Nocardioides</taxon>
    </lineage>
</organism>
<dbReference type="Proteomes" id="UP001596524">
    <property type="component" value="Unassembled WGS sequence"/>
</dbReference>
<keyword evidence="2" id="KW-0812">Transmembrane</keyword>
<feature type="transmembrane region" description="Helical" evidence="2">
    <location>
        <begin position="82"/>
        <end position="101"/>
    </location>
</feature>
<proteinExistence type="predicted"/>
<reference evidence="4" key="1">
    <citation type="journal article" date="2019" name="Int. J. Syst. Evol. Microbiol.">
        <title>The Global Catalogue of Microorganisms (GCM) 10K type strain sequencing project: providing services to taxonomists for standard genome sequencing and annotation.</title>
        <authorList>
            <consortium name="The Broad Institute Genomics Platform"/>
            <consortium name="The Broad Institute Genome Sequencing Center for Infectious Disease"/>
            <person name="Wu L."/>
            <person name="Ma J."/>
        </authorList>
    </citation>
    <scope>NUCLEOTIDE SEQUENCE [LARGE SCALE GENOMIC DNA]</scope>
    <source>
        <strain evidence="4">FCH27</strain>
    </source>
</reference>
<name>A0ABW2MZ85_9ACTN</name>
<keyword evidence="4" id="KW-1185">Reference proteome</keyword>
<accession>A0ABW2MZ85</accession>
<evidence type="ECO:0008006" key="5">
    <source>
        <dbReference type="Google" id="ProtNLM"/>
    </source>
</evidence>
<evidence type="ECO:0000256" key="2">
    <source>
        <dbReference type="SAM" id="Phobius"/>
    </source>
</evidence>
<evidence type="ECO:0000313" key="3">
    <source>
        <dbReference type="EMBL" id="MFC7358849.1"/>
    </source>
</evidence>
<comment type="caution">
    <text evidence="3">The sequence shown here is derived from an EMBL/GenBank/DDBJ whole genome shotgun (WGS) entry which is preliminary data.</text>
</comment>
<keyword evidence="2" id="KW-0472">Membrane</keyword>
<dbReference type="EMBL" id="JBHTCH010000001">
    <property type="protein sequence ID" value="MFC7358849.1"/>
    <property type="molecule type" value="Genomic_DNA"/>
</dbReference>
<feature type="region of interest" description="Disordered" evidence="1">
    <location>
        <begin position="45"/>
        <end position="70"/>
    </location>
</feature>
<dbReference type="RefSeq" id="WP_255890371.1">
    <property type="nucleotide sequence ID" value="NZ_JAFMZM010000003.1"/>
</dbReference>
<feature type="region of interest" description="Disordered" evidence="1">
    <location>
        <begin position="103"/>
        <end position="168"/>
    </location>
</feature>
<feature type="compositionally biased region" description="Low complexity" evidence="1">
    <location>
        <begin position="110"/>
        <end position="123"/>
    </location>
</feature>
<protein>
    <recommendedName>
        <fullName evidence="5">DUF1707 domain-containing protein</fullName>
    </recommendedName>
</protein>
<evidence type="ECO:0000256" key="1">
    <source>
        <dbReference type="SAM" id="MobiDB-lite"/>
    </source>
</evidence>